<keyword evidence="3" id="KW-1185">Reference proteome</keyword>
<dbReference type="OrthoDB" id="247135at2"/>
<protein>
    <submittedName>
        <fullName evidence="2">Uncharacterized protein</fullName>
    </submittedName>
</protein>
<dbReference type="InterPro" id="IPR047750">
    <property type="entry name" value="YdjY-like"/>
</dbReference>
<dbReference type="STRING" id="1142394.PSMK_19490"/>
<sequence>MAARGPWTKSARNRPGPRRGLGALALCLAAGVAAQDVPPAASLPHVRVDREAGIVEFAAEVIGREADWLELLVCSAGGREHESLLRTEAAPSHVHLGLVMIGLEPGRPAGVGPGGAAISPAGPGLRVTLHSPDGAFPAAEAGGWLLDRTAGRTLARAGWRFTGSRVLEDAAGPAYLADVNGTLLSLVSFGDDLVLLDLAAERALNAGNDGQRFAASSAVPGAGTAVLVRLGAAGGGPAGGAAVDTGPDRPDTPGPSPENAPDPPQDAE</sequence>
<proteinExistence type="predicted"/>
<dbReference type="KEGG" id="phm:PSMK_19490"/>
<feature type="compositionally biased region" description="Pro residues" evidence="1">
    <location>
        <begin position="252"/>
        <end position="268"/>
    </location>
</feature>
<evidence type="ECO:0000256" key="1">
    <source>
        <dbReference type="SAM" id="MobiDB-lite"/>
    </source>
</evidence>
<evidence type="ECO:0000313" key="3">
    <source>
        <dbReference type="Proteomes" id="UP000007881"/>
    </source>
</evidence>
<gene>
    <name evidence="2" type="ordered locus">PSMK_19490</name>
</gene>
<dbReference type="EMBL" id="AP012338">
    <property type="protein sequence ID" value="BAM04108.1"/>
    <property type="molecule type" value="Genomic_DNA"/>
</dbReference>
<dbReference type="RefSeq" id="WP_014437326.1">
    <property type="nucleotide sequence ID" value="NC_017080.1"/>
</dbReference>
<evidence type="ECO:0000313" key="2">
    <source>
        <dbReference type="EMBL" id="BAM04108.1"/>
    </source>
</evidence>
<organism evidence="2 3">
    <name type="scientific">Phycisphaera mikurensis (strain NBRC 102666 / KCTC 22515 / FYK2301M01)</name>
    <dbReference type="NCBI Taxonomy" id="1142394"/>
    <lineage>
        <taxon>Bacteria</taxon>
        <taxon>Pseudomonadati</taxon>
        <taxon>Planctomycetota</taxon>
        <taxon>Phycisphaerae</taxon>
        <taxon>Phycisphaerales</taxon>
        <taxon>Phycisphaeraceae</taxon>
        <taxon>Phycisphaera</taxon>
    </lineage>
</organism>
<dbReference type="HOGENOM" id="CLU_1037678_0_0_0"/>
<accession>I0IFS0</accession>
<feature type="region of interest" description="Disordered" evidence="1">
    <location>
        <begin position="235"/>
        <end position="268"/>
    </location>
</feature>
<reference evidence="2 3" key="1">
    <citation type="submission" date="2012-02" db="EMBL/GenBank/DDBJ databases">
        <title>Complete genome sequence of Phycisphaera mikurensis NBRC 102666.</title>
        <authorList>
            <person name="Ankai A."/>
            <person name="Hosoyama A."/>
            <person name="Terui Y."/>
            <person name="Sekine M."/>
            <person name="Fukai R."/>
            <person name="Kato Y."/>
            <person name="Nakamura S."/>
            <person name="Yamada-Narita S."/>
            <person name="Kawakoshi A."/>
            <person name="Fukunaga Y."/>
            <person name="Yamazaki S."/>
            <person name="Fujita N."/>
        </authorList>
    </citation>
    <scope>NUCLEOTIDE SEQUENCE [LARGE SCALE GENOMIC DNA]</scope>
    <source>
        <strain evidence="3">NBRC 102666 / KCTC 22515 / FYK2301M01</strain>
    </source>
</reference>
<dbReference type="Proteomes" id="UP000007881">
    <property type="component" value="Chromosome"/>
</dbReference>
<dbReference type="NCBIfam" id="NF040466">
    <property type="entry name" value="ydjY_domain"/>
    <property type="match status" value="1"/>
</dbReference>
<name>I0IFS0_PHYMF</name>
<dbReference type="AlphaFoldDB" id="I0IFS0"/>